<keyword evidence="1" id="KW-0812">Transmembrane</keyword>
<keyword evidence="1" id="KW-0472">Membrane</keyword>
<comment type="caution">
    <text evidence="3">The sequence shown here is derived from an EMBL/GenBank/DDBJ whole genome shotgun (WGS) entry which is preliminary data.</text>
</comment>
<reference evidence="2 5" key="2">
    <citation type="submission" date="2024-09" db="EMBL/GenBank/DDBJ databases">
        <title>Taxonomic and Genotyping Characterization of Leptospira Strains isolated from Multiple Sources in Colombia highlights the importance of intermediate species.</title>
        <authorList>
            <person name="Torres Higuera L."/>
            <person name="Rojas Tapias D."/>
            <person name="Jimenez Velasquez S."/>
            <person name="Renjifo Ibanez C."/>
        </authorList>
    </citation>
    <scope>NUCLEOTIDE SEQUENCE [LARGE SCALE GENOMIC DNA]</scope>
    <source>
        <strain evidence="2 5">Lep080</strain>
    </source>
</reference>
<dbReference type="Proteomes" id="UP000231912">
    <property type="component" value="Unassembled WGS sequence"/>
</dbReference>
<keyword evidence="1" id="KW-1133">Transmembrane helix</keyword>
<evidence type="ECO:0000313" key="5">
    <source>
        <dbReference type="Proteomes" id="UP001580391"/>
    </source>
</evidence>
<feature type="transmembrane region" description="Helical" evidence="1">
    <location>
        <begin position="77"/>
        <end position="97"/>
    </location>
</feature>
<feature type="transmembrane region" description="Helical" evidence="1">
    <location>
        <begin position="5"/>
        <end position="22"/>
    </location>
</feature>
<dbReference type="EMBL" id="JBHILJ010000001">
    <property type="protein sequence ID" value="MFB5734955.1"/>
    <property type="molecule type" value="Genomic_DNA"/>
</dbReference>
<evidence type="ECO:0000313" key="3">
    <source>
        <dbReference type="EMBL" id="PJZ66930.1"/>
    </source>
</evidence>
<dbReference type="RefSeq" id="WP_016545992.1">
    <property type="nucleotide sequence ID" value="NZ_JBHILI010000003.1"/>
</dbReference>
<evidence type="ECO:0000256" key="1">
    <source>
        <dbReference type="SAM" id="Phobius"/>
    </source>
</evidence>
<sequence>MENRFLRLALLLAIVVTLLSYWNHGWVSYLKDFVVLIHEAGHAIATLISGGSVQTIELQDGEAGQTIASPISGKSPFVFVVSAGYLGSCLVGGFLINRGFKGNLVRPTLLLLGGAVLLLTFKYTSPGGLAQRTGLLWGAFLVIASFLPFGWDRLITVFLGTSVSLYSLYDLLDFTDNIQNTDAGILAHWATGTVPGGAVPKSVVFLGYLIALLWSFFSVSIVFFSLKRAVVPVSSTQSVSDDFSHDLGLNEGSSESPFPGEVTPEVLEWFLSRGLDLNGKPLSAEFTNLENKDG</sequence>
<dbReference type="Proteomes" id="UP001580391">
    <property type="component" value="Unassembled WGS sequence"/>
</dbReference>
<dbReference type="AlphaFoldDB" id="A0A2M9ZEQ4"/>
<gene>
    <name evidence="2" type="ORF">ACE5IX_00400</name>
    <name evidence="3" type="ORF">CH371_02230</name>
</gene>
<dbReference type="InterPro" id="IPR049500">
    <property type="entry name" value="Peptidase_M50B-like"/>
</dbReference>
<organism evidence="3 4">
    <name type="scientific">Leptospira wolffii</name>
    <dbReference type="NCBI Taxonomy" id="409998"/>
    <lineage>
        <taxon>Bacteria</taxon>
        <taxon>Pseudomonadati</taxon>
        <taxon>Spirochaetota</taxon>
        <taxon>Spirochaetia</taxon>
        <taxon>Leptospirales</taxon>
        <taxon>Leptospiraceae</taxon>
        <taxon>Leptospira</taxon>
    </lineage>
</organism>
<reference evidence="3 4" key="1">
    <citation type="submission" date="2017-07" db="EMBL/GenBank/DDBJ databases">
        <title>Leptospira spp. isolated from tropical soils.</title>
        <authorList>
            <person name="Thibeaux R."/>
            <person name="Iraola G."/>
            <person name="Ferres I."/>
            <person name="Bierque E."/>
            <person name="Girault D."/>
            <person name="Soupe-Gilbert M.-E."/>
            <person name="Picardeau M."/>
            <person name="Goarant C."/>
        </authorList>
    </citation>
    <scope>NUCLEOTIDE SEQUENCE [LARGE SCALE GENOMIC DNA]</scope>
    <source>
        <strain evidence="3 4">FH2-C-A2</strain>
    </source>
</reference>
<evidence type="ECO:0000313" key="2">
    <source>
        <dbReference type="EMBL" id="MFB5734955.1"/>
    </source>
</evidence>
<dbReference type="PANTHER" id="PTHR33979:SF2">
    <property type="entry name" value="PEPTIDASE M50B-LIKE-DOMAIN-CONTAINING PROTEIN"/>
    <property type="match status" value="1"/>
</dbReference>
<proteinExistence type="predicted"/>
<dbReference type="Pfam" id="PF13398">
    <property type="entry name" value="Peptidase_M50B"/>
    <property type="match status" value="1"/>
</dbReference>
<feature type="transmembrane region" description="Helical" evidence="1">
    <location>
        <begin position="129"/>
        <end position="147"/>
    </location>
</feature>
<evidence type="ECO:0000313" key="4">
    <source>
        <dbReference type="Proteomes" id="UP000231912"/>
    </source>
</evidence>
<dbReference type="EMBL" id="NPDT01000001">
    <property type="protein sequence ID" value="PJZ66930.1"/>
    <property type="molecule type" value="Genomic_DNA"/>
</dbReference>
<protein>
    <submittedName>
        <fullName evidence="2">M50 family metallopeptidase</fullName>
    </submittedName>
    <submittedName>
        <fullName evidence="3">Peptidase M50</fullName>
    </submittedName>
</protein>
<dbReference type="PANTHER" id="PTHR33979">
    <property type="entry name" value="OS02G0221600 PROTEIN"/>
    <property type="match status" value="1"/>
</dbReference>
<feature type="transmembrane region" description="Helical" evidence="1">
    <location>
        <begin position="205"/>
        <end position="226"/>
    </location>
</feature>
<name>A0A2M9ZEQ4_9LEPT</name>
<accession>A0A2M9ZEQ4</accession>
<keyword evidence="5" id="KW-1185">Reference proteome</keyword>